<dbReference type="OrthoDB" id="270970at2759"/>
<dbReference type="PANTHER" id="PTHR47052">
    <property type="entry name" value="CONSERVED SERINE PROLINE-RICH PROTEIN (AFU_ORTHOLOGUE AFUA_2G01790)"/>
    <property type="match status" value="1"/>
</dbReference>
<reference evidence="3 4" key="1">
    <citation type="journal article" date="2016" name="Mol. Biol. Evol.">
        <title>Comparative Genomics of Early-Diverging Mushroom-Forming Fungi Provides Insights into the Origins of Lignocellulose Decay Capabilities.</title>
        <authorList>
            <person name="Nagy L.G."/>
            <person name="Riley R."/>
            <person name="Tritt A."/>
            <person name="Adam C."/>
            <person name="Daum C."/>
            <person name="Floudas D."/>
            <person name="Sun H."/>
            <person name="Yadav J.S."/>
            <person name="Pangilinan J."/>
            <person name="Larsson K.H."/>
            <person name="Matsuura K."/>
            <person name="Barry K."/>
            <person name="Labutti K."/>
            <person name="Kuo R."/>
            <person name="Ohm R.A."/>
            <person name="Bhattacharya S.S."/>
            <person name="Shirouzu T."/>
            <person name="Yoshinaga Y."/>
            <person name="Martin F.M."/>
            <person name="Grigoriev I.V."/>
            <person name="Hibbett D.S."/>
        </authorList>
    </citation>
    <scope>NUCLEOTIDE SEQUENCE [LARGE SCALE GENOMIC DNA]</scope>
    <source>
        <strain evidence="3 4">L-15889</strain>
    </source>
</reference>
<feature type="compositionally biased region" description="Pro residues" evidence="1">
    <location>
        <begin position="747"/>
        <end position="757"/>
    </location>
</feature>
<proteinExistence type="predicted"/>
<dbReference type="Pfam" id="PF00168">
    <property type="entry name" value="C2"/>
    <property type="match status" value="2"/>
</dbReference>
<feature type="compositionally biased region" description="Low complexity" evidence="1">
    <location>
        <begin position="390"/>
        <end position="401"/>
    </location>
</feature>
<evidence type="ECO:0000313" key="4">
    <source>
        <dbReference type="Proteomes" id="UP000076727"/>
    </source>
</evidence>
<dbReference type="Proteomes" id="UP000076727">
    <property type="component" value="Unassembled WGS sequence"/>
</dbReference>
<dbReference type="PANTHER" id="PTHR47052:SF3">
    <property type="entry name" value="INGRESSION PROTEIN 1"/>
    <property type="match status" value="1"/>
</dbReference>
<keyword evidence="4" id="KW-1185">Reference proteome</keyword>
<feature type="compositionally biased region" description="Pro residues" evidence="1">
    <location>
        <begin position="662"/>
        <end position="699"/>
    </location>
</feature>
<feature type="region of interest" description="Disordered" evidence="1">
    <location>
        <begin position="207"/>
        <end position="231"/>
    </location>
</feature>
<dbReference type="InterPro" id="IPR052981">
    <property type="entry name" value="Ingression_C2_domain"/>
</dbReference>
<dbReference type="STRING" id="1314783.A0A165SWD4"/>
<dbReference type="Gene3D" id="2.60.40.150">
    <property type="entry name" value="C2 domain"/>
    <property type="match status" value="1"/>
</dbReference>
<feature type="compositionally biased region" description="Pro residues" evidence="1">
    <location>
        <begin position="778"/>
        <end position="788"/>
    </location>
</feature>
<accession>A0A165SWD4</accession>
<sequence length="817" mass="87145">MVATTSREIGTLVAVVLKAKNLPNKRHIGKQDPYCSVTFNGEKKRTKAIKRGGQHPEWDEEFRYTLYEDPNDIPVPPPHEDGTPPPPPPKKNKGPPSVKGGRLMLVACYAEDPREPDFIGEANVDLTEVLTKGETDEWFTLTNKEKYCGEVYLELTFWSNEPEPVKKAAPKTNGKNHKQYGGPGQFVPAGESPSHDGIDVQDTIRSIPTGGSRGELRPDHVPPSLRPSTSRVDLYVPPYETSRSRHSMVDSVTSDFAELNTDRRISFPPQQSGYAPRPASSIGFQDQRAVSPQPNHGYHPITYSDSGGSFYEGGATPPIAGTYQQGILPEQYQPPYETLQPAMTGYQAVPRHGPRRSMPPTSSGFVPMPTPAPSGFVPLSSHHSQPSGFAPLPTATPAPQTYGGPASHMVVPSSSYSRLPQPPIASSGFVASGPSPTPVPYHHSSLPYPPQPQSPGTYHPPYVHPPSNAPPPPAPAVSVPPGAPPPHTGYVPPPPPPSVPPQSHSAPPEKYTGHHLHQSTSLEHIPPPPPLQDSPPSGQPSGSRPLPLPTQPSQQQNRRRQSSLPIPPAGGPPGMYNPPQRGPSGSFGLPPPPQAGPPVPYNGSAVRAPSGSYTAQNQSGLYMQPTGSSTLSYSQQQTQPVQYHNSGGVNTGDAPASLYSSIPPPPPLPSQTTPTPAPYMPQGPPPVAATSPSLPPPPSQYQHALMPSRSPSLPTPPHGITRRPSLPPPPTVAYTGQPQPQSAYQALPPPPAPPSMPPNAHYEPGPNYMPVSTSQPFHPGPPPRPPAQPNGQPQYPQYPPNPQAPYGGHSPIAERGW</sequence>
<feature type="compositionally biased region" description="Pro residues" evidence="1">
    <location>
        <begin position="589"/>
        <end position="600"/>
    </location>
</feature>
<feature type="compositionally biased region" description="Low complexity" evidence="1">
    <location>
        <begin position="737"/>
        <end position="746"/>
    </location>
</feature>
<evidence type="ECO:0000313" key="3">
    <source>
        <dbReference type="EMBL" id="KZT72585.1"/>
    </source>
</evidence>
<feature type="compositionally biased region" description="Pro residues" evidence="1">
    <location>
        <begin position="462"/>
        <end position="475"/>
    </location>
</feature>
<feature type="region of interest" description="Disordered" evidence="1">
    <location>
        <begin position="68"/>
        <end position="98"/>
    </location>
</feature>
<feature type="domain" description="C2" evidence="2">
    <location>
        <begin position="1"/>
        <end position="139"/>
    </location>
</feature>
<gene>
    <name evidence="3" type="ORF">DAEQUDRAFT_591562</name>
</gene>
<feature type="region of interest" description="Disordered" evidence="1">
    <location>
        <begin position="373"/>
        <end position="817"/>
    </location>
</feature>
<dbReference type="SMART" id="SM00239">
    <property type="entry name" value="C2"/>
    <property type="match status" value="1"/>
</dbReference>
<dbReference type="EMBL" id="KV429040">
    <property type="protein sequence ID" value="KZT72585.1"/>
    <property type="molecule type" value="Genomic_DNA"/>
</dbReference>
<organism evidence="3 4">
    <name type="scientific">Daedalea quercina L-15889</name>
    <dbReference type="NCBI Taxonomy" id="1314783"/>
    <lineage>
        <taxon>Eukaryota</taxon>
        <taxon>Fungi</taxon>
        <taxon>Dikarya</taxon>
        <taxon>Basidiomycota</taxon>
        <taxon>Agaricomycotina</taxon>
        <taxon>Agaricomycetes</taxon>
        <taxon>Polyporales</taxon>
        <taxon>Fomitopsis</taxon>
    </lineage>
</organism>
<feature type="compositionally biased region" description="Low complexity" evidence="1">
    <location>
        <begin position="534"/>
        <end position="556"/>
    </location>
</feature>
<dbReference type="SUPFAM" id="SSF49562">
    <property type="entry name" value="C2 domain (Calcium/lipid-binding domain, CaLB)"/>
    <property type="match status" value="1"/>
</dbReference>
<dbReference type="InterPro" id="IPR000008">
    <property type="entry name" value="C2_dom"/>
</dbReference>
<dbReference type="AlphaFoldDB" id="A0A165SWD4"/>
<protein>
    <recommendedName>
        <fullName evidence="2">C2 domain-containing protein</fullName>
    </recommendedName>
</protein>
<feature type="compositionally biased region" description="Pro residues" evidence="1">
    <location>
        <begin position="73"/>
        <end position="89"/>
    </location>
</feature>
<dbReference type="CDD" id="cd08681">
    <property type="entry name" value="C2_fungal_Inn1p-like"/>
    <property type="match status" value="1"/>
</dbReference>
<dbReference type="InterPro" id="IPR035892">
    <property type="entry name" value="C2_domain_sf"/>
</dbReference>
<evidence type="ECO:0000256" key="1">
    <source>
        <dbReference type="SAM" id="MobiDB-lite"/>
    </source>
</evidence>
<feature type="compositionally biased region" description="Low complexity" evidence="1">
    <location>
        <begin position="626"/>
        <end position="639"/>
    </location>
</feature>
<name>A0A165SWD4_9APHY</name>
<dbReference type="InterPro" id="IPR037791">
    <property type="entry name" value="C2_fungal_Inn1"/>
</dbReference>
<evidence type="ECO:0000259" key="2">
    <source>
        <dbReference type="PROSITE" id="PS50004"/>
    </source>
</evidence>
<dbReference type="PROSITE" id="PS50004">
    <property type="entry name" value="C2"/>
    <property type="match status" value="1"/>
</dbReference>
<feature type="compositionally biased region" description="Polar residues" evidence="1">
    <location>
        <begin position="611"/>
        <end position="621"/>
    </location>
</feature>
<feature type="compositionally biased region" description="Pro residues" evidence="1">
    <location>
        <begin position="481"/>
        <end position="500"/>
    </location>
</feature>